<keyword evidence="2" id="KW-0378">Hydrolase</keyword>
<proteinExistence type="inferred from homology"/>
<dbReference type="Gene3D" id="3.40.50.1000">
    <property type="entry name" value="HAD superfamily/HAD-like"/>
    <property type="match status" value="1"/>
</dbReference>
<comment type="similarity">
    <text evidence="1">Belongs to the HAD-like hydrolase superfamily. S-2-haloalkanoic acid dehalogenase family.</text>
</comment>
<dbReference type="Pfam" id="PF00702">
    <property type="entry name" value="Hydrolase"/>
    <property type="match status" value="1"/>
</dbReference>
<sequence length="223" mass="24098">MRRALDFDAVVFDLYGTLADIGALAQRCRQVAGDAPLLDRWRAKQLEHAFLRTILEDYVDFWQVTVEALDAACAEMGIVPTAGERDALLQGWLELTPFPEVPGALEQLAGRWALAVLSNGSPAMLETGLSHAGLRRYFQAILSADAVRRYKPDPAVYALAPAALVVPPERILFCSANGFDVAGAASFGLSVCWVNRSGRPIDALGRQPVLEVSSMEELATIGA</sequence>
<dbReference type="SFLD" id="SFLDF00045">
    <property type="entry name" value="2-haloacid_dehalogenase"/>
    <property type="match status" value="1"/>
</dbReference>
<reference evidence="3" key="1">
    <citation type="submission" date="2022-06" db="EMBL/GenBank/DDBJ databases">
        <title>CFH 74404 Thermomicrobiaceae sp.</title>
        <authorList>
            <person name="Ming H."/>
            <person name="Li W.-J."/>
            <person name="Zhao Z."/>
        </authorList>
    </citation>
    <scope>NUCLEOTIDE SEQUENCE</scope>
    <source>
        <strain evidence="3">CFH 74404</strain>
    </source>
</reference>
<dbReference type="PANTHER" id="PTHR43316:SF3">
    <property type="entry name" value="HALOACID DEHALOGENASE, TYPE II (AFU_ORTHOLOGUE AFUA_2G07750)-RELATED"/>
    <property type="match status" value="1"/>
</dbReference>
<dbReference type="CDD" id="cd02588">
    <property type="entry name" value="HAD_L2-DEX"/>
    <property type="match status" value="1"/>
</dbReference>
<gene>
    <name evidence="3" type="ORF">NET02_13800</name>
</gene>
<accession>A0AA41WCC3</accession>
<evidence type="ECO:0000313" key="3">
    <source>
        <dbReference type="EMBL" id="MCM8750222.1"/>
    </source>
</evidence>
<dbReference type="NCBIfam" id="TIGR01493">
    <property type="entry name" value="HAD-SF-IA-v2"/>
    <property type="match status" value="1"/>
</dbReference>
<dbReference type="SFLD" id="SFLDG01129">
    <property type="entry name" value="C1.5:_HAD__Beta-PGM__Phosphata"/>
    <property type="match status" value="1"/>
</dbReference>
<dbReference type="NCBIfam" id="TIGR01428">
    <property type="entry name" value="HAD_type_II"/>
    <property type="match status" value="1"/>
</dbReference>
<dbReference type="RefSeq" id="WP_284058010.1">
    <property type="nucleotide sequence ID" value="NZ_JAMSLR010000012.1"/>
</dbReference>
<protein>
    <submittedName>
        <fullName evidence="3">Haloacid dehalogenase type II</fullName>
    </submittedName>
</protein>
<dbReference type="AlphaFoldDB" id="A0AA41WCC3"/>
<dbReference type="Gene3D" id="1.10.150.240">
    <property type="entry name" value="Putative phosphatase, domain 2"/>
    <property type="match status" value="1"/>
</dbReference>
<evidence type="ECO:0000256" key="1">
    <source>
        <dbReference type="ARBA" id="ARBA00008106"/>
    </source>
</evidence>
<comment type="caution">
    <text evidence="3">The sequence shown here is derived from an EMBL/GenBank/DDBJ whole genome shotgun (WGS) entry which is preliminary data.</text>
</comment>
<dbReference type="InterPro" id="IPR006328">
    <property type="entry name" value="2-HAD"/>
</dbReference>
<dbReference type="SUPFAM" id="SSF56784">
    <property type="entry name" value="HAD-like"/>
    <property type="match status" value="1"/>
</dbReference>
<dbReference type="InterPro" id="IPR023198">
    <property type="entry name" value="PGP-like_dom2"/>
</dbReference>
<dbReference type="SFLD" id="SFLDG01135">
    <property type="entry name" value="C1.5.6:_HAD__Beta-PGM__Phospha"/>
    <property type="match status" value="1"/>
</dbReference>
<dbReference type="InterPro" id="IPR051540">
    <property type="entry name" value="S-2-haloacid_dehalogenase"/>
</dbReference>
<dbReference type="GO" id="GO:0019120">
    <property type="term" value="F:hydrolase activity, acting on acid halide bonds, in C-halide compounds"/>
    <property type="evidence" value="ECO:0007669"/>
    <property type="project" value="InterPro"/>
</dbReference>
<dbReference type="InterPro" id="IPR006439">
    <property type="entry name" value="HAD-SF_hydro_IA"/>
</dbReference>
<organism evidence="3 4">
    <name type="scientific">Thermalbibacter longus</name>
    <dbReference type="NCBI Taxonomy" id="2951981"/>
    <lineage>
        <taxon>Bacteria</taxon>
        <taxon>Pseudomonadati</taxon>
        <taxon>Thermomicrobiota</taxon>
        <taxon>Thermomicrobia</taxon>
        <taxon>Thermomicrobiales</taxon>
        <taxon>Thermomicrobiaceae</taxon>
        <taxon>Thermalbibacter</taxon>
    </lineage>
</organism>
<dbReference type="EMBL" id="JAMSLR010000012">
    <property type="protein sequence ID" value="MCM8750222.1"/>
    <property type="molecule type" value="Genomic_DNA"/>
</dbReference>
<evidence type="ECO:0000313" key="4">
    <source>
        <dbReference type="Proteomes" id="UP001165306"/>
    </source>
</evidence>
<dbReference type="InterPro" id="IPR023214">
    <property type="entry name" value="HAD_sf"/>
</dbReference>
<dbReference type="Proteomes" id="UP001165306">
    <property type="component" value="Unassembled WGS sequence"/>
</dbReference>
<dbReference type="InterPro" id="IPR036412">
    <property type="entry name" value="HAD-like_sf"/>
</dbReference>
<name>A0AA41WCC3_9BACT</name>
<dbReference type="PANTHER" id="PTHR43316">
    <property type="entry name" value="HYDROLASE, HALOACID DELAHOGENASE-RELATED"/>
    <property type="match status" value="1"/>
</dbReference>
<keyword evidence="4" id="KW-1185">Reference proteome</keyword>
<dbReference type="PRINTS" id="PR00413">
    <property type="entry name" value="HADHALOGNASE"/>
</dbReference>
<dbReference type="SFLD" id="SFLDS00003">
    <property type="entry name" value="Haloacid_Dehalogenase"/>
    <property type="match status" value="1"/>
</dbReference>
<evidence type="ECO:0000256" key="2">
    <source>
        <dbReference type="ARBA" id="ARBA00022801"/>
    </source>
</evidence>